<dbReference type="EMBL" id="ACFT01000086">
    <property type="protein sequence ID" value="EEV24949.1"/>
    <property type="molecule type" value="Genomic_DNA"/>
</dbReference>
<sequence length="34" mass="3834">MFQAWLNGAKEMIMSRKMIETHPVVFGSKAVVVP</sequence>
<evidence type="ECO:0000313" key="1">
    <source>
        <dbReference type="EMBL" id="EEV24949.1"/>
    </source>
</evidence>
<accession>A0ABM9YUL2</accession>
<organism evidence="1 2">
    <name type="scientific">Actinobacillus minor 202</name>
    <dbReference type="NCBI Taxonomy" id="591023"/>
    <lineage>
        <taxon>Bacteria</taxon>
        <taxon>Pseudomonadati</taxon>
        <taxon>Pseudomonadota</taxon>
        <taxon>Gammaproteobacteria</taxon>
        <taxon>Pasteurellales</taxon>
        <taxon>Pasteurellaceae</taxon>
        <taxon>Actinobacillus</taxon>
    </lineage>
</organism>
<protein>
    <submittedName>
        <fullName evidence="1">Uncharacterized protein</fullName>
    </submittedName>
</protein>
<name>A0ABM9YUL2_9PAST</name>
<dbReference type="Proteomes" id="UP000003394">
    <property type="component" value="Unassembled WGS sequence"/>
</dbReference>
<comment type="caution">
    <text evidence="1">The sequence shown here is derived from an EMBL/GenBank/DDBJ whole genome shotgun (WGS) entry which is preliminary data.</text>
</comment>
<keyword evidence="2" id="KW-1185">Reference proteome</keyword>
<proteinExistence type="predicted"/>
<evidence type="ECO:0000313" key="2">
    <source>
        <dbReference type="Proteomes" id="UP000003394"/>
    </source>
</evidence>
<reference evidence="1 2" key="1">
    <citation type="journal article" date="2010" name="Vet. Microbiol.">
        <title>Production of haemolysins by strains of the Actinobacillus minor/porcitonsillarum complex.</title>
        <authorList>
            <person name="Arya G."/>
            <person name="Niven D.F."/>
        </authorList>
    </citation>
    <scope>NUCLEOTIDE SEQUENCE [LARGE SCALE GENOMIC DNA]</scope>
    <source>
        <strain evidence="2">strain 202</strain>
    </source>
</reference>
<gene>
    <name evidence="1" type="ORF">AM202_01955</name>
</gene>